<gene>
    <name evidence="2" type="ORF">A2159_00455</name>
</gene>
<dbReference type="Proteomes" id="UP000179219">
    <property type="component" value="Unassembled WGS sequence"/>
</dbReference>
<sequence length="512" mass="60012">MKKILPISGTFLFSFYVVLSLYVHNISELTFGQIFLPIKIVFLFTLFFFLFFSVLLKNINKTFLCTSITTIFLFLFGPFNALIAGLIAKTVPYLYNLVYTFWFFLTSFLILSVILKKNISENFVKVTFLIILFLNSYVLADLMVSSYKEKKNAVPAYTEIYGQKESVNNSKPTGDVPDIYFIILDRYLSNDTLKKNYGFDNSEFSTFLKDKGFYVMDSSHSNYLKTNHSLASTLNMRYLDYLTEQVGRDSYNQNPLFRLIYNNEVVRYLKTKGYIYIHMGSWWEGTRINKNADYNINPYALPEIVEMLYRNSVIYPLDNYVDVINFKERQYKRILYQLEVLKKIPDINKPTFVFAHFLITHPPYVFDKNGNLLKRPSGSKSEEREDYILQVMNANSLIKSSVETILSKSSTLPVVIIQSDEGKYPYQINQNDNYFDWFKANDNEISEKLSIFNAIYIPGVDLKKTNAEFSPVNTFRLVFKNIFNENLELLPDKSYLFQNNFHPYLFKEWNPS</sequence>
<dbReference type="AlphaFoldDB" id="A0A1F7X5U9"/>
<feature type="transmembrane region" description="Helical" evidence="1">
    <location>
        <begin position="93"/>
        <end position="115"/>
    </location>
</feature>
<proteinExistence type="predicted"/>
<protein>
    <recommendedName>
        <fullName evidence="4">Sulfatase N-terminal domain-containing protein</fullName>
    </recommendedName>
</protein>
<reference evidence="2 3" key="1">
    <citation type="journal article" date="2016" name="Nat. Commun.">
        <title>Thousands of microbial genomes shed light on interconnected biogeochemical processes in an aquifer system.</title>
        <authorList>
            <person name="Anantharaman K."/>
            <person name="Brown C.T."/>
            <person name="Hug L.A."/>
            <person name="Sharon I."/>
            <person name="Castelle C.J."/>
            <person name="Probst A.J."/>
            <person name="Thomas B.C."/>
            <person name="Singh A."/>
            <person name="Wilkins M.J."/>
            <person name="Karaoz U."/>
            <person name="Brodie E.L."/>
            <person name="Williams K.H."/>
            <person name="Hubbard S.S."/>
            <person name="Banfield J.F."/>
        </authorList>
    </citation>
    <scope>NUCLEOTIDE SEQUENCE [LARGE SCALE GENOMIC DNA]</scope>
</reference>
<dbReference type="Gene3D" id="3.40.720.10">
    <property type="entry name" value="Alkaline Phosphatase, subunit A"/>
    <property type="match status" value="1"/>
</dbReference>
<keyword evidence="1" id="KW-0812">Transmembrane</keyword>
<evidence type="ECO:0000256" key="1">
    <source>
        <dbReference type="SAM" id="Phobius"/>
    </source>
</evidence>
<feature type="transmembrane region" description="Helical" evidence="1">
    <location>
        <begin position="63"/>
        <end position="87"/>
    </location>
</feature>
<name>A0A1F7X5U9_9BACT</name>
<accession>A0A1F7X5U9</accession>
<evidence type="ECO:0000313" key="2">
    <source>
        <dbReference type="EMBL" id="OGM10466.1"/>
    </source>
</evidence>
<keyword evidence="1" id="KW-0472">Membrane</keyword>
<comment type="caution">
    <text evidence="2">The sequence shown here is derived from an EMBL/GenBank/DDBJ whole genome shotgun (WGS) entry which is preliminary data.</text>
</comment>
<dbReference type="EMBL" id="MGFP01000010">
    <property type="protein sequence ID" value="OGM10466.1"/>
    <property type="molecule type" value="Genomic_DNA"/>
</dbReference>
<dbReference type="InterPro" id="IPR017850">
    <property type="entry name" value="Alkaline_phosphatase_core_sf"/>
</dbReference>
<evidence type="ECO:0000313" key="3">
    <source>
        <dbReference type="Proteomes" id="UP000179219"/>
    </source>
</evidence>
<feature type="transmembrane region" description="Helical" evidence="1">
    <location>
        <begin position="122"/>
        <end position="140"/>
    </location>
</feature>
<feature type="transmembrane region" description="Helical" evidence="1">
    <location>
        <begin position="36"/>
        <end position="56"/>
    </location>
</feature>
<evidence type="ECO:0008006" key="4">
    <source>
        <dbReference type="Google" id="ProtNLM"/>
    </source>
</evidence>
<keyword evidence="1" id="KW-1133">Transmembrane helix</keyword>
<organism evidence="2 3">
    <name type="scientific">Candidatus Woesebacteria bacterium RBG_13_34_9</name>
    <dbReference type="NCBI Taxonomy" id="1802477"/>
    <lineage>
        <taxon>Bacteria</taxon>
        <taxon>Candidatus Woeseibacteriota</taxon>
    </lineage>
</organism>